<organism evidence="2 3">
    <name type="scientific">Malus domestica</name>
    <name type="common">Apple</name>
    <name type="synonym">Pyrus malus</name>
    <dbReference type="NCBI Taxonomy" id="3750"/>
    <lineage>
        <taxon>Eukaryota</taxon>
        <taxon>Viridiplantae</taxon>
        <taxon>Streptophyta</taxon>
        <taxon>Embryophyta</taxon>
        <taxon>Tracheophyta</taxon>
        <taxon>Spermatophyta</taxon>
        <taxon>Magnoliopsida</taxon>
        <taxon>eudicotyledons</taxon>
        <taxon>Gunneridae</taxon>
        <taxon>Pentapetalae</taxon>
        <taxon>rosids</taxon>
        <taxon>fabids</taxon>
        <taxon>Rosales</taxon>
        <taxon>Rosaceae</taxon>
        <taxon>Amygdaloideae</taxon>
        <taxon>Maleae</taxon>
        <taxon>Malus</taxon>
    </lineage>
</organism>
<sequence>MRDMSHRKRGWLHARQNEAGSMLAKRGGILTRKMMQTPHVQIETNPGSTHAKQDELCHAKQGELSSLKTKRAFGMQNEESSANEKRGEIRRT</sequence>
<feature type="compositionally biased region" description="Basic and acidic residues" evidence="1">
    <location>
        <begin position="82"/>
        <end position="92"/>
    </location>
</feature>
<evidence type="ECO:0000313" key="3">
    <source>
        <dbReference type="Proteomes" id="UP000290289"/>
    </source>
</evidence>
<feature type="region of interest" description="Disordered" evidence="1">
    <location>
        <begin position="68"/>
        <end position="92"/>
    </location>
</feature>
<feature type="region of interest" description="Disordered" evidence="1">
    <location>
        <begin position="1"/>
        <end position="24"/>
    </location>
</feature>
<gene>
    <name evidence="2" type="ORF">DVH24_019137</name>
</gene>
<evidence type="ECO:0000313" key="2">
    <source>
        <dbReference type="EMBL" id="RXH76249.1"/>
    </source>
</evidence>
<proteinExistence type="predicted"/>
<feature type="compositionally biased region" description="Basic residues" evidence="1">
    <location>
        <begin position="1"/>
        <end position="12"/>
    </location>
</feature>
<evidence type="ECO:0000256" key="1">
    <source>
        <dbReference type="SAM" id="MobiDB-lite"/>
    </source>
</evidence>
<comment type="caution">
    <text evidence="2">The sequence shown here is derived from an EMBL/GenBank/DDBJ whole genome shotgun (WGS) entry which is preliminary data.</text>
</comment>
<dbReference type="Proteomes" id="UP000290289">
    <property type="component" value="Chromosome 14"/>
</dbReference>
<accession>A0A498I017</accession>
<protein>
    <submittedName>
        <fullName evidence="2">Uncharacterized protein</fullName>
    </submittedName>
</protein>
<dbReference type="EMBL" id="RDQH01000340">
    <property type="protein sequence ID" value="RXH76249.1"/>
    <property type="molecule type" value="Genomic_DNA"/>
</dbReference>
<name>A0A498I017_MALDO</name>
<reference evidence="2 3" key="1">
    <citation type="submission" date="2018-10" db="EMBL/GenBank/DDBJ databases">
        <title>A high-quality apple genome assembly.</title>
        <authorList>
            <person name="Hu J."/>
        </authorList>
    </citation>
    <scope>NUCLEOTIDE SEQUENCE [LARGE SCALE GENOMIC DNA]</scope>
    <source>
        <strain evidence="3">cv. HFTH1</strain>
        <tissue evidence="2">Young leaf</tissue>
    </source>
</reference>
<keyword evidence="3" id="KW-1185">Reference proteome</keyword>
<dbReference type="AlphaFoldDB" id="A0A498I017"/>